<reference evidence="3 4" key="1">
    <citation type="submission" date="2020-07" db="EMBL/GenBank/DDBJ databases">
        <title>Genomic Encyclopedia of Type Strains, Phase IV (KMG-V): Genome sequencing to study the core and pangenomes of soil and plant-associated prokaryotes.</title>
        <authorList>
            <person name="Whitman W."/>
        </authorList>
    </citation>
    <scope>NUCLEOTIDE SEQUENCE [LARGE SCALE GENOMIC DNA]</scope>
    <source>
        <strain evidence="3 4">C12</strain>
    </source>
</reference>
<dbReference type="PANTHER" id="PTHR35936">
    <property type="entry name" value="MEMBRANE-BOUND LYTIC MUREIN TRANSGLYCOSYLASE F"/>
    <property type="match status" value="1"/>
</dbReference>
<dbReference type="Proteomes" id="UP000558015">
    <property type="component" value="Unassembled WGS sequence"/>
</dbReference>
<dbReference type="PROSITE" id="PS51257">
    <property type="entry name" value="PROKAR_LIPOPROTEIN"/>
    <property type="match status" value="1"/>
</dbReference>
<dbReference type="InterPro" id="IPR001638">
    <property type="entry name" value="Solute-binding_3/MltF_N"/>
</dbReference>
<accession>A0A7J9P667</accession>
<dbReference type="SUPFAM" id="SSF53850">
    <property type="entry name" value="Periplasmic binding protein-like II"/>
    <property type="match status" value="1"/>
</dbReference>
<dbReference type="CDD" id="cd13530">
    <property type="entry name" value="PBP2_peptides_like"/>
    <property type="match status" value="1"/>
</dbReference>
<dbReference type="RefSeq" id="WP_181493542.1">
    <property type="nucleotide sequence ID" value="NZ_JACDUN010000001.1"/>
</dbReference>
<evidence type="ECO:0000313" key="3">
    <source>
        <dbReference type="EMBL" id="MBA2858672.1"/>
    </source>
</evidence>
<dbReference type="PANTHER" id="PTHR35936:SF19">
    <property type="entry name" value="AMINO-ACID-BINDING PROTEIN YXEM-RELATED"/>
    <property type="match status" value="1"/>
</dbReference>
<protein>
    <submittedName>
        <fullName evidence="3">Polar amino acid transport system substrate-binding protein</fullName>
    </submittedName>
</protein>
<dbReference type="Pfam" id="PF00497">
    <property type="entry name" value="SBP_bac_3"/>
    <property type="match status" value="1"/>
</dbReference>
<organism evidence="3 4">
    <name type="scientific">Methanococcus maripaludis</name>
    <name type="common">Methanococcus deltae</name>
    <dbReference type="NCBI Taxonomy" id="39152"/>
    <lineage>
        <taxon>Archaea</taxon>
        <taxon>Methanobacteriati</taxon>
        <taxon>Methanobacteriota</taxon>
        <taxon>Methanomada group</taxon>
        <taxon>Methanococci</taxon>
        <taxon>Methanococcales</taxon>
        <taxon>Methanococcaceae</taxon>
        <taxon>Methanococcus</taxon>
    </lineage>
</organism>
<evidence type="ECO:0000259" key="2">
    <source>
        <dbReference type="SMART" id="SM00062"/>
    </source>
</evidence>
<evidence type="ECO:0000313" key="4">
    <source>
        <dbReference type="Proteomes" id="UP000558015"/>
    </source>
</evidence>
<gene>
    <name evidence="3" type="ORF">HNP93_001373</name>
</gene>
<dbReference type="AlphaFoldDB" id="A0A7J9P667"/>
<feature type="domain" description="Solute-binding protein family 3/N-terminal" evidence="2">
    <location>
        <begin position="34"/>
        <end position="252"/>
    </location>
</feature>
<dbReference type="SMART" id="SM00062">
    <property type="entry name" value="PBPb"/>
    <property type="match status" value="1"/>
</dbReference>
<proteinExistence type="predicted"/>
<dbReference type="EMBL" id="JACDUN010000001">
    <property type="protein sequence ID" value="MBA2858672.1"/>
    <property type="molecule type" value="Genomic_DNA"/>
</dbReference>
<keyword evidence="1" id="KW-0732">Signal</keyword>
<name>A0A7J9P667_METMI</name>
<sequence length="252" mass="28726">MFNPKILILLTILLISSSGCIFENTNNITIQEGILTIGVPYDLYPTVYFEDSSPKGFEIDLITEIARRMGLHPKFKIYEFSSLLKAVEKNEIDCAVAFMTITTEREKQVDFSRCYFQTYSTILVRENDSSTELKDLENRKVGVVAGSIHESLMNGFMDDMNFELIPYENIREMHHDLLSGSIDAEIVQEVTSKEFIDLNDPVKAIGGKIDISYIGIPLNDENHALRNEINDVILEMENDGTLVQLKEKWNID</sequence>
<evidence type="ECO:0000256" key="1">
    <source>
        <dbReference type="ARBA" id="ARBA00022729"/>
    </source>
</evidence>
<dbReference type="Gene3D" id="3.40.190.10">
    <property type="entry name" value="Periplasmic binding protein-like II"/>
    <property type="match status" value="2"/>
</dbReference>
<comment type="caution">
    <text evidence="3">The sequence shown here is derived from an EMBL/GenBank/DDBJ whole genome shotgun (WGS) entry which is preliminary data.</text>
</comment>